<evidence type="ECO:0000313" key="2">
    <source>
        <dbReference type="EMBL" id="TKR75854.1"/>
    </source>
</evidence>
<evidence type="ECO:0000313" key="3">
    <source>
        <dbReference type="Proteomes" id="UP000298663"/>
    </source>
</evidence>
<dbReference type="EMBL" id="AZBU02000005">
    <property type="protein sequence ID" value="TKR75854.1"/>
    <property type="molecule type" value="Genomic_DNA"/>
</dbReference>
<protein>
    <submittedName>
        <fullName evidence="2">Uncharacterized protein</fullName>
    </submittedName>
</protein>
<feature type="compositionally biased region" description="Polar residues" evidence="1">
    <location>
        <begin position="51"/>
        <end position="62"/>
    </location>
</feature>
<keyword evidence="3" id="KW-1185">Reference proteome</keyword>
<organism evidence="2 3">
    <name type="scientific">Steinernema carpocapsae</name>
    <name type="common">Entomopathogenic nematode</name>
    <dbReference type="NCBI Taxonomy" id="34508"/>
    <lineage>
        <taxon>Eukaryota</taxon>
        <taxon>Metazoa</taxon>
        <taxon>Ecdysozoa</taxon>
        <taxon>Nematoda</taxon>
        <taxon>Chromadorea</taxon>
        <taxon>Rhabditida</taxon>
        <taxon>Tylenchina</taxon>
        <taxon>Panagrolaimomorpha</taxon>
        <taxon>Strongyloidoidea</taxon>
        <taxon>Steinernematidae</taxon>
        <taxon>Steinernema</taxon>
    </lineage>
</organism>
<reference evidence="2 3" key="2">
    <citation type="journal article" date="2019" name="G3 (Bethesda)">
        <title>Hybrid Assembly of the Genome of the Entomopathogenic Nematode Steinernema carpocapsae Identifies the X-Chromosome.</title>
        <authorList>
            <person name="Serra L."/>
            <person name="Macchietto M."/>
            <person name="Macias-Munoz A."/>
            <person name="McGill C.J."/>
            <person name="Rodriguez I.M."/>
            <person name="Rodriguez B."/>
            <person name="Murad R."/>
            <person name="Mortazavi A."/>
        </authorList>
    </citation>
    <scope>NUCLEOTIDE SEQUENCE [LARGE SCALE GENOMIC DNA]</scope>
    <source>
        <strain evidence="2 3">ALL</strain>
    </source>
</reference>
<name>A0A4U5N0Y7_STECR</name>
<dbReference type="AlphaFoldDB" id="A0A4U5N0Y7"/>
<sequence length="74" mass="8650">MVFNTVLDFSFIRYRDLKILLILKQSVNQFLPFVSISIVIRRKRSNWVAVGSSTRPWKTTSESDLDDAKNNDEE</sequence>
<reference evidence="2 3" key="1">
    <citation type="journal article" date="2015" name="Genome Biol.">
        <title>Comparative genomics of Steinernema reveals deeply conserved gene regulatory networks.</title>
        <authorList>
            <person name="Dillman A.R."/>
            <person name="Macchietto M."/>
            <person name="Porter C.F."/>
            <person name="Rogers A."/>
            <person name="Williams B."/>
            <person name="Antoshechkin I."/>
            <person name="Lee M.M."/>
            <person name="Goodwin Z."/>
            <person name="Lu X."/>
            <person name="Lewis E.E."/>
            <person name="Goodrich-Blair H."/>
            <person name="Stock S.P."/>
            <person name="Adams B.J."/>
            <person name="Sternberg P.W."/>
            <person name="Mortazavi A."/>
        </authorList>
    </citation>
    <scope>NUCLEOTIDE SEQUENCE [LARGE SCALE GENOMIC DNA]</scope>
    <source>
        <strain evidence="2 3">ALL</strain>
    </source>
</reference>
<comment type="caution">
    <text evidence="2">The sequence shown here is derived from an EMBL/GenBank/DDBJ whole genome shotgun (WGS) entry which is preliminary data.</text>
</comment>
<evidence type="ECO:0000256" key="1">
    <source>
        <dbReference type="SAM" id="MobiDB-lite"/>
    </source>
</evidence>
<dbReference type="Proteomes" id="UP000298663">
    <property type="component" value="Unassembled WGS sequence"/>
</dbReference>
<gene>
    <name evidence="2" type="ORF">L596_017089</name>
</gene>
<proteinExistence type="predicted"/>
<accession>A0A4U5N0Y7</accession>
<feature type="region of interest" description="Disordered" evidence="1">
    <location>
        <begin position="51"/>
        <end position="74"/>
    </location>
</feature>